<dbReference type="RefSeq" id="WP_040730664.1">
    <property type="nucleotide sequence ID" value="NZ_QJKF01000003.1"/>
</dbReference>
<evidence type="ECO:0000313" key="2">
    <source>
        <dbReference type="Proteomes" id="UP000247569"/>
    </source>
</evidence>
<dbReference type="Gene3D" id="3.40.630.30">
    <property type="match status" value="1"/>
</dbReference>
<keyword evidence="2" id="KW-1185">Reference proteome</keyword>
<proteinExistence type="predicted"/>
<evidence type="ECO:0000313" key="1">
    <source>
        <dbReference type="EMBL" id="PXX66916.1"/>
    </source>
</evidence>
<dbReference type="EMBL" id="QJKF01000003">
    <property type="protein sequence ID" value="PXX66916.1"/>
    <property type="molecule type" value="Genomic_DNA"/>
</dbReference>
<organism evidence="1 2">
    <name type="scientific">Nocardia tenerifensis</name>
    <dbReference type="NCBI Taxonomy" id="228006"/>
    <lineage>
        <taxon>Bacteria</taxon>
        <taxon>Bacillati</taxon>
        <taxon>Actinomycetota</taxon>
        <taxon>Actinomycetes</taxon>
        <taxon>Mycobacteriales</taxon>
        <taxon>Nocardiaceae</taxon>
        <taxon>Nocardia</taxon>
    </lineage>
</organism>
<dbReference type="SUPFAM" id="SSF55729">
    <property type="entry name" value="Acyl-CoA N-acyltransferases (Nat)"/>
    <property type="match status" value="1"/>
</dbReference>
<evidence type="ECO:0008006" key="3">
    <source>
        <dbReference type="Google" id="ProtNLM"/>
    </source>
</evidence>
<gene>
    <name evidence="1" type="ORF">DFR70_103671</name>
</gene>
<protein>
    <recommendedName>
        <fullName evidence="3">Acetyltransferase (GNAT) family protein</fullName>
    </recommendedName>
</protein>
<sequence length="176" mass="19890">MSEPEIRRCLLQPEWVLQKHAWVAVDDQDNALSVFVVIQISPNDLLRMKDCALYTTPARRRQNLANNLLLRARDDLAAQEPPVVLEWSGIATPGGYRLAKSLGFSISDEKSAELSARLDEELAEQPDDERLQFCAALRAEYGGRLPYNPARQENADREGREALRDAAQVLHLRVLE</sequence>
<dbReference type="AlphaFoldDB" id="A0A318KA98"/>
<dbReference type="InterPro" id="IPR016181">
    <property type="entry name" value="Acyl_CoA_acyltransferase"/>
</dbReference>
<comment type="caution">
    <text evidence="1">The sequence shown here is derived from an EMBL/GenBank/DDBJ whole genome shotgun (WGS) entry which is preliminary data.</text>
</comment>
<name>A0A318KA98_9NOCA</name>
<accession>A0A318KA98</accession>
<reference evidence="1 2" key="1">
    <citation type="submission" date="2018-05" db="EMBL/GenBank/DDBJ databases">
        <title>Genomic Encyclopedia of Type Strains, Phase IV (KMG-IV): sequencing the most valuable type-strain genomes for metagenomic binning, comparative biology and taxonomic classification.</title>
        <authorList>
            <person name="Goeker M."/>
        </authorList>
    </citation>
    <scope>NUCLEOTIDE SEQUENCE [LARGE SCALE GENOMIC DNA]</scope>
    <source>
        <strain evidence="1 2">DSM 44704</strain>
    </source>
</reference>
<dbReference type="Proteomes" id="UP000247569">
    <property type="component" value="Unassembled WGS sequence"/>
</dbReference>